<comment type="caution">
    <text evidence="2">The sequence shown here is derived from an EMBL/GenBank/DDBJ whole genome shotgun (WGS) entry which is preliminary data.</text>
</comment>
<reference evidence="3" key="1">
    <citation type="submission" date="2023-01" db="EMBL/GenBank/DDBJ databases">
        <title>Key to firefly adult light organ development and bioluminescence: homeobox transcription factors regulate luciferase expression and transportation to peroxisome.</title>
        <authorList>
            <person name="Fu X."/>
        </authorList>
    </citation>
    <scope>NUCLEOTIDE SEQUENCE [LARGE SCALE GENOMIC DNA]</scope>
</reference>
<evidence type="ECO:0000313" key="3">
    <source>
        <dbReference type="Proteomes" id="UP001353858"/>
    </source>
</evidence>
<proteinExistence type="predicted"/>
<feature type="region of interest" description="Disordered" evidence="1">
    <location>
        <begin position="27"/>
        <end position="48"/>
    </location>
</feature>
<accession>A0AAN7PHS9</accession>
<sequence length="127" mass="14981">MEKGEAAQFKGKAFNEIHINLEEDLMMEGEEGKRSNSSPSVSEIPETIEPSLSTKNYIVTKKKRSLIKWTSEQKNIVKNFFAYHIKNKRPPKKNECEELKSQYSEVLKNKDWLKIKVFIQNEYQKRK</sequence>
<evidence type="ECO:0000313" key="2">
    <source>
        <dbReference type="EMBL" id="KAK4886598.1"/>
    </source>
</evidence>
<dbReference type="Proteomes" id="UP001353858">
    <property type="component" value="Unassembled WGS sequence"/>
</dbReference>
<protein>
    <submittedName>
        <fullName evidence="2">Uncharacterized protein</fullName>
    </submittedName>
</protein>
<organism evidence="2 3">
    <name type="scientific">Aquatica leii</name>
    <dbReference type="NCBI Taxonomy" id="1421715"/>
    <lineage>
        <taxon>Eukaryota</taxon>
        <taxon>Metazoa</taxon>
        <taxon>Ecdysozoa</taxon>
        <taxon>Arthropoda</taxon>
        <taxon>Hexapoda</taxon>
        <taxon>Insecta</taxon>
        <taxon>Pterygota</taxon>
        <taxon>Neoptera</taxon>
        <taxon>Endopterygota</taxon>
        <taxon>Coleoptera</taxon>
        <taxon>Polyphaga</taxon>
        <taxon>Elateriformia</taxon>
        <taxon>Elateroidea</taxon>
        <taxon>Lampyridae</taxon>
        <taxon>Luciolinae</taxon>
        <taxon>Aquatica</taxon>
    </lineage>
</organism>
<name>A0AAN7PHS9_9COLE</name>
<dbReference type="EMBL" id="JARPUR010000001">
    <property type="protein sequence ID" value="KAK4886598.1"/>
    <property type="molecule type" value="Genomic_DNA"/>
</dbReference>
<dbReference type="AlphaFoldDB" id="A0AAN7PHS9"/>
<gene>
    <name evidence="2" type="ORF">RN001_002869</name>
</gene>
<keyword evidence="3" id="KW-1185">Reference proteome</keyword>
<evidence type="ECO:0000256" key="1">
    <source>
        <dbReference type="SAM" id="MobiDB-lite"/>
    </source>
</evidence>